<name>A0A9N9WCT3_9NEOP</name>
<dbReference type="EMBL" id="OU893333">
    <property type="protein sequence ID" value="CAG9789487.1"/>
    <property type="molecule type" value="Genomic_DNA"/>
</dbReference>
<feature type="compositionally biased region" description="Basic and acidic residues" evidence="1">
    <location>
        <begin position="51"/>
        <end position="62"/>
    </location>
</feature>
<feature type="compositionally biased region" description="Basic and acidic residues" evidence="1">
    <location>
        <begin position="21"/>
        <end position="38"/>
    </location>
</feature>
<sequence>MSSGKCCIAGSTKPRRSMRQKIKDEIEKRKEMLRDADKRAHRTSTSQENNPSEKDNNGHGDAPELNCNFPREKKIGVREKGKVTEKAIPRW</sequence>
<dbReference type="AlphaFoldDB" id="A0A9N9WCT3"/>
<feature type="compositionally biased region" description="Basic and acidic residues" evidence="1">
    <location>
        <begin position="70"/>
        <end position="91"/>
    </location>
</feature>
<keyword evidence="3" id="KW-1185">Reference proteome</keyword>
<evidence type="ECO:0000313" key="2">
    <source>
        <dbReference type="EMBL" id="CAG9789487.1"/>
    </source>
</evidence>
<organism evidence="2 3">
    <name type="scientific">Diatraea saccharalis</name>
    <name type="common">sugarcane borer</name>
    <dbReference type="NCBI Taxonomy" id="40085"/>
    <lineage>
        <taxon>Eukaryota</taxon>
        <taxon>Metazoa</taxon>
        <taxon>Ecdysozoa</taxon>
        <taxon>Arthropoda</taxon>
        <taxon>Hexapoda</taxon>
        <taxon>Insecta</taxon>
        <taxon>Pterygota</taxon>
        <taxon>Neoptera</taxon>
        <taxon>Endopterygota</taxon>
        <taxon>Lepidoptera</taxon>
        <taxon>Glossata</taxon>
        <taxon>Ditrysia</taxon>
        <taxon>Pyraloidea</taxon>
        <taxon>Crambidae</taxon>
        <taxon>Crambinae</taxon>
        <taxon>Diatraea</taxon>
    </lineage>
</organism>
<dbReference type="Proteomes" id="UP001153714">
    <property type="component" value="Chromosome 2"/>
</dbReference>
<reference evidence="2" key="1">
    <citation type="submission" date="2021-12" db="EMBL/GenBank/DDBJ databases">
        <authorList>
            <person name="King R."/>
        </authorList>
    </citation>
    <scope>NUCLEOTIDE SEQUENCE</scope>
</reference>
<feature type="region of interest" description="Disordered" evidence="1">
    <location>
        <begin position="1"/>
        <end position="91"/>
    </location>
</feature>
<gene>
    <name evidence="2" type="ORF">DIATSA_LOCUS7217</name>
</gene>
<proteinExistence type="predicted"/>
<protein>
    <submittedName>
        <fullName evidence="2">Uncharacterized protein</fullName>
    </submittedName>
</protein>
<dbReference type="OrthoDB" id="6778822at2759"/>
<accession>A0A9N9WCT3</accession>
<reference evidence="2" key="2">
    <citation type="submission" date="2022-10" db="EMBL/GenBank/DDBJ databases">
        <authorList>
            <consortium name="ENA_rothamsted_submissions"/>
            <consortium name="culmorum"/>
            <person name="King R."/>
        </authorList>
    </citation>
    <scope>NUCLEOTIDE SEQUENCE</scope>
</reference>
<evidence type="ECO:0000313" key="3">
    <source>
        <dbReference type="Proteomes" id="UP001153714"/>
    </source>
</evidence>
<evidence type="ECO:0000256" key="1">
    <source>
        <dbReference type="SAM" id="MobiDB-lite"/>
    </source>
</evidence>